<feature type="domain" description="Tyrosine-protein phosphatase" evidence="2">
    <location>
        <begin position="85"/>
        <end position="400"/>
    </location>
</feature>
<evidence type="ECO:0000259" key="2">
    <source>
        <dbReference type="PROSITE" id="PS50055"/>
    </source>
</evidence>
<accession>A0A0L0RVF2</accession>
<dbReference type="PANTHER" id="PTHR19134:SF449">
    <property type="entry name" value="TYROSINE-PROTEIN PHOSPHATASE 1"/>
    <property type="match status" value="1"/>
</dbReference>
<name>A0A0L0RVF2_ALLM3</name>
<dbReference type="InterPro" id="IPR016130">
    <property type="entry name" value="Tyr_Pase_AS"/>
</dbReference>
<reference evidence="5" key="2">
    <citation type="submission" date="2009-11" db="EMBL/GenBank/DDBJ databases">
        <title>The Genome Sequence of Allomyces macrogynus strain ATCC 38327.</title>
        <authorList>
            <consortium name="The Broad Institute Genome Sequencing Platform"/>
            <person name="Russ C."/>
            <person name="Cuomo C."/>
            <person name="Shea T."/>
            <person name="Young S.K."/>
            <person name="Zeng Q."/>
            <person name="Koehrsen M."/>
            <person name="Haas B."/>
            <person name="Borodovsky M."/>
            <person name="Guigo R."/>
            <person name="Alvarado L."/>
            <person name="Berlin A."/>
            <person name="Borenstein D."/>
            <person name="Chen Z."/>
            <person name="Engels R."/>
            <person name="Freedman E."/>
            <person name="Gellesch M."/>
            <person name="Goldberg J."/>
            <person name="Griggs A."/>
            <person name="Gujja S."/>
            <person name="Heiman D."/>
            <person name="Hepburn T."/>
            <person name="Howarth C."/>
            <person name="Jen D."/>
            <person name="Larson L."/>
            <person name="Lewis B."/>
            <person name="Mehta T."/>
            <person name="Park D."/>
            <person name="Pearson M."/>
            <person name="Roberts A."/>
            <person name="Saif S."/>
            <person name="Shenoy N."/>
            <person name="Sisk P."/>
            <person name="Stolte C."/>
            <person name="Sykes S."/>
            <person name="Walk T."/>
            <person name="White J."/>
            <person name="Yandava C."/>
            <person name="Burger G."/>
            <person name="Gray M.W."/>
            <person name="Holland P.W.H."/>
            <person name="King N."/>
            <person name="Lang F.B.F."/>
            <person name="Roger A.J."/>
            <person name="Ruiz-Trillo I."/>
            <person name="Lander E."/>
            <person name="Nusbaum C."/>
        </authorList>
    </citation>
    <scope>NUCLEOTIDE SEQUENCE [LARGE SCALE GENOMIC DNA]</scope>
    <source>
        <strain evidence="5">ATCC 38327</strain>
    </source>
</reference>
<dbReference type="GO" id="GO:0004725">
    <property type="term" value="F:protein tyrosine phosphatase activity"/>
    <property type="evidence" value="ECO:0007669"/>
    <property type="project" value="InterPro"/>
</dbReference>
<gene>
    <name evidence="4" type="ORF">AMAG_00397</name>
</gene>
<proteinExistence type="inferred from homology"/>
<dbReference type="SMART" id="SM00404">
    <property type="entry name" value="PTPc_motif"/>
    <property type="match status" value="1"/>
</dbReference>
<evidence type="ECO:0000313" key="5">
    <source>
        <dbReference type="Proteomes" id="UP000054350"/>
    </source>
</evidence>
<dbReference type="InterPro" id="IPR050348">
    <property type="entry name" value="Protein-Tyr_Phosphatase"/>
</dbReference>
<evidence type="ECO:0000313" key="4">
    <source>
        <dbReference type="EMBL" id="KNE54422.1"/>
    </source>
</evidence>
<dbReference type="PROSITE" id="PS50055">
    <property type="entry name" value="TYR_PHOSPHATASE_PTP"/>
    <property type="match status" value="1"/>
</dbReference>
<dbReference type="SMART" id="SM00194">
    <property type="entry name" value="PTPc"/>
    <property type="match status" value="1"/>
</dbReference>
<reference evidence="4 5" key="1">
    <citation type="submission" date="2009-11" db="EMBL/GenBank/DDBJ databases">
        <title>Annotation of Allomyces macrogynus ATCC 38327.</title>
        <authorList>
            <consortium name="The Broad Institute Genome Sequencing Platform"/>
            <person name="Russ C."/>
            <person name="Cuomo C."/>
            <person name="Burger G."/>
            <person name="Gray M.W."/>
            <person name="Holland P.W.H."/>
            <person name="King N."/>
            <person name="Lang F.B.F."/>
            <person name="Roger A.J."/>
            <person name="Ruiz-Trillo I."/>
            <person name="Young S.K."/>
            <person name="Zeng Q."/>
            <person name="Gargeya S."/>
            <person name="Fitzgerald M."/>
            <person name="Haas B."/>
            <person name="Abouelleil A."/>
            <person name="Alvarado L."/>
            <person name="Arachchi H.M."/>
            <person name="Berlin A."/>
            <person name="Chapman S.B."/>
            <person name="Gearin G."/>
            <person name="Goldberg J."/>
            <person name="Griggs A."/>
            <person name="Gujja S."/>
            <person name="Hansen M."/>
            <person name="Heiman D."/>
            <person name="Howarth C."/>
            <person name="Larimer J."/>
            <person name="Lui A."/>
            <person name="MacDonald P.J.P."/>
            <person name="McCowen C."/>
            <person name="Montmayeur A."/>
            <person name="Murphy C."/>
            <person name="Neiman D."/>
            <person name="Pearson M."/>
            <person name="Priest M."/>
            <person name="Roberts A."/>
            <person name="Saif S."/>
            <person name="Shea T."/>
            <person name="Sisk P."/>
            <person name="Stolte C."/>
            <person name="Sykes S."/>
            <person name="Wortman J."/>
            <person name="Nusbaum C."/>
            <person name="Birren B."/>
        </authorList>
    </citation>
    <scope>NUCLEOTIDE SEQUENCE [LARGE SCALE GENOMIC DNA]</scope>
    <source>
        <strain evidence="4 5">ATCC 38327</strain>
    </source>
</reference>
<keyword evidence="5" id="KW-1185">Reference proteome</keyword>
<dbReference type="SUPFAM" id="SSF52799">
    <property type="entry name" value="(Phosphotyrosine protein) phosphatases II"/>
    <property type="match status" value="1"/>
</dbReference>
<dbReference type="InterPro" id="IPR029021">
    <property type="entry name" value="Prot-tyrosine_phosphatase-like"/>
</dbReference>
<protein>
    <recommendedName>
        <fullName evidence="6">Protein-tyrosine phosphatase</fullName>
    </recommendedName>
</protein>
<dbReference type="eggNOG" id="KOG0789">
    <property type="taxonomic scope" value="Eukaryota"/>
</dbReference>
<dbReference type="OrthoDB" id="10253954at2759"/>
<dbReference type="Pfam" id="PF00102">
    <property type="entry name" value="Y_phosphatase"/>
    <property type="match status" value="2"/>
</dbReference>
<dbReference type="Gene3D" id="3.90.190.10">
    <property type="entry name" value="Protein tyrosine phosphatase superfamily"/>
    <property type="match status" value="1"/>
</dbReference>
<dbReference type="STRING" id="578462.A0A0L0RVF2"/>
<dbReference type="PROSITE" id="PS00383">
    <property type="entry name" value="TYR_PHOSPHATASE_1"/>
    <property type="match status" value="1"/>
</dbReference>
<feature type="domain" description="Tyrosine specific protein phosphatases" evidence="3">
    <location>
        <begin position="309"/>
        <end position="391"/>
    </location>
</feature>
<evidence type="ECO:0000259" key="3">
    <source>
        <dbReference type="PROSITE" id="PS50056"/>
    </source>
</evidence>
<organism evidence="4 5">
    <name type="scientific">Allomyces macrogynus (strain ATCC 38327)</name>
    <name type="common">Allomyces javanicus var. macrogynus</name>
    <dbReference type="NCBI Taxonomy" id="578462"/>
    <lineage>
        <taxon>Eukaryota</taxon>
        <taxon>Fungi</taxon>
        <taxon>Fungi incertae sedis</taxon>
        <taxon>Blastocladiomycota</taxon>
        <taxon>Blastocladiomycetes</taxon>
        <taxon>Blastocladiales</taxon>
        <taxon>Blastocladiaceae</taxon>
        <taxon>Allomyces</taxon>
    </lineage>
</organism>
<dbReference type="InterPro" id="IPR003595">
    <property type="entry name" value="Tyr_Pase_cat"/>
</dbReference>
<sequence>MDGVLDHLRVSMDSSSAAELAAFDPTLPVQPHPEQGLLARPLRCLSKIDCDNLNKMPRTVSTASGRQQLTYIHQVLQHPDRARYWRRTFKNVINVVDHGEVYRNPPDPRYTVDAAESEENVYKNRYTNIIPFDRNRVPLVNMHYDYINASFISMPLSNSTERDCAYIATQGPTKESILDFWRMVYQREVNLILCLSQLVESGRPKVDQYWIDNGSFLVPLDDGSQIQVTHVATETPDRPGELLTSFRRHIESGRRYKENDQVAMAFLQLGGITLRMFDLEYQSAQGTARAQVWQLASSAWPDHGVIAIDSLLAMIELSRFINVSIRNPLVVHCSAGCGRTGTFIAVDFLTRYLEDGLRFPEFDAHPDLVAAVVADLRRQRVQMVQALQQFQLVYESVARYLELIGIK</sequence>
<evidence type="ECO:0000256" key="1">
    <source>
        <dbReference type="ARBA" id="ARBA00009649"/>
    </source>
</evidence>
<dbReference type="AlphaFoldDB" id="A0A0L0RVF2"/>
<dbReference type="Proteomes" id="UP000054350">
    <property type="component" value="Unassembled WGS sequence"/>
</dbReference>
<dbReference type="PRINTS" id="PR00700">
    <property type="entry name" value="PRTYPHPHTASE"/>
</dbReference>
<dbReference type="InterPro" id="IPR000387">
    <property type="entry name" value="Tyr_Pase_dom"/>
</dbReference>
<dbReference type="InterPro" id="IPR000242">
    <property type="entry name" value="PTP_cat"/>
</dbReference>
<dbReference type="PROSITE" id="PS50056">
    <property type="entry name" value="TYR_PHOSPHATASE_2"/>
    <property type="match status" value="1"/>
</dbReference>
<dbReference type="VEuPathDB" id="FungiDB:AMAG_00397"/>
<comment type="similarity">
    <text evidence="1">Belongs to the protein-tyrosine phosphatase family. Non-receptor class subfamily.</text>
</comment>
<dbReference type="EMBL" id="GG745328">
    <property type="protein sequence ID" value="KNE54422.1"/>
    <property type="molecule type" value="Genomic_DNA"/>
</dbReference>
<dbReference type="PANTHER" id="PTHR19134">
    <property type="entry name" value="RECEPTOR-TYPE TYROSINE-PROTEIN PHOSPHATASE"/>
    <property type="match status" value="1"/>
</dbReference>
<evidence type="ECO:0008006" key="6">
    <source>
        <dbReference type="Google" id="ProtNLM"/>
    </source>
</evidence>